<name>A0A941CQF3_9CLOT</name>
<sequence length="275" mass="31613">MKIIKVFNNNIIAALSDLGQELILTGSGLGFQKKPGDLVEEQRIEKVYEVMEEGKERFYRLLKDTPVELINATERIRQRAKDELGISMTLNALVGMIDHITYAVERKKNGIEIPNLMLHEIKSLYQEEFVLGMEGLDEIEKATGVRLSEHEAGYITMHIVNASLGENKESITRIFQFTNGVVNIIEEVFDLDFSEDEIAAARLNSHLKFLAKRILLKQPTTEDQVEEFYDLFMRKNKRFKTVIKKISAFMTENFSHELTQQEAVYLMVHINKAIS</sequence>
<dbReference type="InterPro" id="IPR004341">
    <property type="entry name" value="CAT_RNA-bd_dom"/>
</dbReference>
<dbReference type="SUPFAM" id="SSF63520">
    <property type="entry name" value="PTS-regulatory domain, PRD"/>
    <property type="match status" value="2"/>
</dbReference>
<dbReference type="InterPro" id="IPR011608">
    <property type="entry name" value="PRD"/>
</dbReference>
<reference evidence="3" key="1">
    <citation type="submission" date="2021-04" db="EMBL/GenBank/DDBJ databases">
        <title>Proteiniclasticum sedimins sp. nov., an obligate anaerobic bacterium isolated from anaerobic sludge.</title>
        <authorList>
            <person name="Liu J."/>
        </authorList>
    </citation>
    <scope>NUCLEOTIDE SEQUENCE</scope>
    <source>
        <strain evidence="3">BAD-10</strain>
    </source>
</reference>
<dbReference type="Pfam" id="PF03123">
    <property type="entry name" value="CAT_RBD"/>
    <property type="match status" value="1"/>
</dbReference>
<dbReference type="InterPro" id="IPR036634">
    <property type="entry name" value="PRD_sf"/>
</dbReference>
<evidence type="ECO:0000259" key="2">
    <source>
        <dbReference type="PROSITE" id="PS51372"/>
    </source>
</evidence>
<dbReference type="SMART" id="SM01061">
    <property type="entry name" value="CAT_RBD"/>
    <property type="match status" value="1"/>
</dbReference>
<dbReference type="EMBL" id="JAGSCS010000008">
    <property type="protein sequence ID" value="MBR0576204.1"/>
    <property type="molecule type" value="Genomic_DNA"/>
</dbReference>
<dbReference type="Proteomes" id="UP000675379">
    <property type="component" value="Unassembled WGS sequence"/>
</dbReference>
<dbReference type="PANTHER" id="PTHR30185:SF15">
    <property type="entry name" value="CRYPTIC BETA-GLUCOSIDE BGL OPERON ANTITERMINATOR"/>
    <property type="match status" value="1"/>
</dbReference>
<organism evidence="3 4">
    <name type="scientific">Proteiniclasticum sediminis</name>
    <dbReference type="NCBI Taxonomy" id="2804028"/>
    <lineage>
        <taxon>Bacteria</taxon>
        <taxon>Bacillati</taxon>
        <taxon>Bacillota</taxon>
        <taxon>Clostridia</taxon>
        <taxon>Eubacteriales</taxon>
        <taxon>Clostridiaceae</taxon>
        <taxon>Proteiniclasticum</taxon>
    </lineage>
</organism>
<comment type="caution">
    <text evidence="3">The sequence shown here is derived from an EMBL/GenBank/DDBJ whole genome shotgun (WGS) entry which is preliminary data.</text>
</comment>
<dbReference type="Pfam" id="PF00874">
    <property type="entry name" value="PRD"/>
    <property type="match status" value="2"/>
</dbReference>
<dbReference type="GO" id="GO:0006355">
    <property type="term" value="P:regulation of DNA-templated transcription"/>
    <property type="evidence" value="ECO:0007669"/>
    <property type="project" value="InterPro"/>
</dbReference>
<evidence type="ECO:0000256" key="1">
    <source>
        <dbReference type="ARBA" id="ARBA00022737"/>
    </source>
</evidence>
<gene>
    <name evidence="3" type="ORF">KCG48_07590</name>
</gene>
<evidence type="ECO:0000313" key="3">
    <source>
        <dbReference type="EMBL" id="MBR0576204.1"/>
    </source>
</evidence>
<protein>
    <submittedName>
        <fullName evidence="3">PRD domain-containing protein</fullName>
    </submittedName>
</protein>
<proteinExistence type="predicted"/>
<dbReference type="SUPFAM" id="SSF50151">
    <property type="entry name" value="SacY-like RNA-binding domain"/>
    <property type="match status" value="1"/>
</dbReference>
<dbReference type="AlphaFoldDB" id="A0A941CQF3"/>
<dbReference type="GO" id="GO:0003723">
    <property type="term" value="F:RNA binding"/>
    <property type="evidence" value="ECO:0007669"/>
    <property type="project" value="InterPro"/>
</dbReference>
<dbReference type="InterPro" id="IPR036650">
    <property type="entry name" value="CAT_RNA-bd_dom_sf"/>
</dbReference>
<dbReference type="RefSeq" id="WP_211801029.1">
    <property type="nucleotide sequence ID" value="NZ_JAGSCS010000008.1"/>
</dbReference>
<dbReference type="PROSITE" id="PS51372">
    <property type="entry name" value="PRD_2"/>
    <property type="match status" value="2"/>
</dbReference>
<accession>A0A941CQF3</accession>
<keyword evidence="4" id="KW-1185">Reference proteome</keyword>
<evidence type="ECO:0000313" key="4">
    <source>
        <dbReference type="Proteomes" id="UP000675379"/>
    </source>
</evidence>
<keyword evidence="1" id="KW-0677">Repeat</keyword>
<feature type="domain" description="PRD" evidence="2">
    <location>
        <begin position="64"/>
        <end position="169"/>
    </location>
</feature>
<feature type="domain" description="PRD" evidence="2">
    <location>
        <begin position="170"/>
        <end position="275"/>
    </location>
</feature>
<dbReference type="Gene3D" id="2.30.24.10">
    <property type="entry name" value="CAT RNA-binding domain"/>
    <property type="match status" value="1"/>
</dbReference>
<dbReference type="InterPro" id="IPR050661">
    <property type="entry name" value="BglG_antiterminators"/>
</dbReference>
<dbReference type="Gene3D" id="1.10.1790.10">
    <property type="entry name" value="PRD domain"/>
    <property type="match status" value="2"/>
</dbReference>
<dbReference type="PANTHER" id="PTHR30185">
    <property type="entry name" value="CRYPTIC BETA-GLUCOSIDE BGL OPERON ANTITERMINATOR"/>
    <property type="match status" value="1"/>
</dbReference>